<protein>
    <recommendedName>
        <fullName evidence="1">EB domain-containing protein</fullName>
    </recommendedName>
</protein>
<comment type="caution">
    <text evidence="2">The sequence shown here is derived from an EMBL/GenBank/DDBJ whole genome shotgun (WGS) entry which is preliminary data.</text>
</comment>
<organism evidence="2 3">
    <name type="scientific">Diploscapter pachys</name>
    <dbReference type="NCBI Taxonomy" id="2018661"/>
    <lineage>
        <taxon>Eukaryota</taxon>
        <taxon>Metazoa</taxon>
        <taxon>Ecdysozoa</taxon>
        <taxon>Nematoda</taxon>
        <taxon>Chromadorea</taxon>
        <taxon>Rhabditida</taxon>
        <taxon>Rhabditina</taxon>
        <taxon>Rhabditomorpha</taxon>
        <taxon>Rhabditoidea</taxon>
        <taxon>Rhabditidae</taxon>
        <taxon>Diploscapter</taxon>
    </lineage>
</organism>
<dbReference type="InterPro" id="IPR006150">
    <property type="entry name" value="Cys_repeat_1"/>
</dbReference>
<evidence type="ECO:0000313" key="2">
    <source>
        <dbReference type="EMBL" id="PAV84948.1"/>
    </source>
</evidence>
<proteinExistence type="predicted"/>
<gene>
    <name evidence="2" type="ORF">WR25_08504</name>
</gene>
<dbReference type="Pfam" id="PF01683">
    <property type="entry name" value="EB"/>
    <property type="match status" value="1"/>
</dbReference>
<reference evidence="2 3" key="1">
    <citation type="journal article" date="2017" name="Curr. Biol.">
        <title>Genome architecture and evolution of a unichromosomal asexual nematode.</title>
        <authorList>
            <person name="Fradin H."/>
            <person name="Zegar C."/>
            <person name="Gutwein M."/>
            <person name="Lucas J."/>
            <person name="Kovtun M."/>
            <person name="Corcoran D."/>
            <person name="Baugh L.R."/>
            <person name="Kiontke K."/>
            <person name="Gunsalus K."/>
            <person name="Fitch D.H."/>
            <person name="Piano F."/>
        </authorList>
    </citation>
    <scope>NUCLEOTIDE SEQUENCE [LARGE SCALE GENOMIC DNA]</scope>
    <source>
        <strain evidence="2">PF1309</strain>
    </source>
</reference>
<dbReference type="OrthoDB" id="5853212at2759"/>
<sequence length="645" mass="71584">MMHDFGRRRLVSCSKKPHRDSVRHNLKNALREDSQQEVSKQLAEKGSAIIGARCNSKVSCSPGEFCNVFVCRRDNCLNTQQCQKGEICQNGNVNGKMKQACFLFSIVKRVNGNGKETPMRKESAEHYCPGGGAVVVNSNGKLAACDLTTHCTSTHICNPQHGICCTKIRTCPRPTKTIMNAVTGKPVMCQIKNGRVMPCPGDGYCEKKTGFCCQMEKKPTVDGSRENNEDNGTTKRKTVERIVLQSSRRMQWKCCLHLCECPTEFGYTVAPDGKTCLRARRRLREKCKSDMECSAAFSECATGGCRCKKGFQRDGSGGCKPIEYRCVNRGEPMRRDEKLVTCALRASTIAFRSLKNSSELMKINAGLIEETKNVSLSMLHFHGNDRDNCPEDYYCVPVFDDATRPGYYQGFCCPAPSETKPVCPVGEPHESSFPPDYGCQSCPSDYFCHRDNIATDKALCCPKPCVSLEDIYHDGQCYSMAYYGDSCHISAQCVYTKNTALSSSEEYSELAKMECARGICSCPDGFYFADGECKRIMCTIGLRGEPSVDGSGLLIRCSRSADCSQGHMCDPNTHVCCKGINRCPKDHVETGELCTNSECKEENEMCHRLKDGKLKVCCVLDDTAMNDAGNSTKQTQHNVWYQPSF</sequence>
<dbReference type="AlphaFoldDB" id="A0A2A2LFS0"/>
<dbReference type="STRING" id="2018661.A0A2A2LFS0"/>
<accession>A0A2A2LFS0</accession>
<evidence type="ECO:0000313" key="3">
    <source>
        <dbReference type="Proteomes" id="UP000218231"/>
    </source>
</evidence>
<keyword evidence="3" id="KW-1185">Reference proteome</keyword>
<dbReference type="Proteomes" id="UP000218231">
    <property type="component" value="Unassembled WGS sequence"/>
</dbReference>
<feature type="domain" description="EB" evidence="1">
    <location>
        <begin position="469"/>
        <end position="533"/>
    </location>
</feature>
<evidence type="ECO:0000259" key="1">
    <source>
        <dbReference type="Pfam" id="PF01683"/>
    </source>
</evidence>
<name>A0A2A2LFS0_9BILA</name>
<dbReference type="EMBL" id="LIAE01006810">
    <property type="protein sequence ID" value="PAV84948.1"/>
    <property type="molecule type" value="Genomic_DNA"/>
</dbReference>
<dbReference type="InterPro" id="IPR006149">
    <property type="entry name" value="EB_dom"/>
</dbReference>
<dbReference type="SMART" id="SM00289">
    <property type="entry name" value="WR1"/>
    <property type="match status" value="5"/>
</dbReference>